<reference evidence="2 3" key="1">
    <citation type="submission" date="2021-12" db="EMBL/GenBank/DDBJ databases">
        <title>Discovery of the Pendulisporaceae a myxobacterial family with distinct sporulation behavior and unique specialized metabolism.</title>
        <authorList>
            <person name="Garcia R."/>
            <person name="Popoff A."/>
            <person name="Bader C.D."/>
            <person name="Loehr J."/>
            <person name="Walesch S."/>
            <person name="Walt C."/>
            <person name="Boldt J."/>
            <person name="Bunk B."/>
            <person name="Haeckl F.J.F.P.J."/>
            <person name="Gunesch A.P."/>
            <person name="Birkelbach J."/>
            <person name="Nuebel U."/>
            <person name="Pietschmann T."/>
            <person name="Bach T."/>
            <person name="Mueller R."/>
        </authorList>
    </citation>
    <scope>NUCLEOTIDE SEQUENCE [LARGE SCALE GENOMIC DNA]</scope>
    <source>
        <strain evidence="2 3">MSr11954</strain>
    </source>
</reference>
<evidence type="ECO:0000256" key="1">
    <source>
        <dbReference type="SAM" id="SignalP"/>
    </source>
</evidence>
<evidence type="ECO:0000313" key="2">
    <source>
        <dbReference type="EMBL" id="WXB15594.1"/>
    </source>
</evidence>
<accession>A0ABZ2LXD6</accession>
<feature type="signal peptide" evidence="1">
    <location>
        <begin position="1"/>
        <end position="19"/>
    </location>
</feature>
<dbReference type="RefSeq" id="WP_394825227.1">
    <property type="nucleotide sequence ID" value="NZ_CP089984.1"/>
</dbReference>
<feature type="chain" id="PRO_5046724451" evidence="1">
    <location>
        <begin position="20"/>
        <end position="263"/>
    </location>
</feature>
<proteinExistence type="predicted"/>
<keyword evidence="3" id="KW-1185">Reference proteome</keyword>
<evidence type="ECO:0000313" key="3">
    <source>
        <dbReference type="Proteomes" id="UP001370348"/>
    </source>
</evidence>
<dbReference type="EMBL" id="CP089984">
    <property type="protein sequence ID" value="WXB15594.1"/>
    <property type="molecule type" value="Genomic_DNA"/>
</dbReference>
<protein>
    <submittedName>
        <fullName evidence="2">Uncharacterized protein</fullName>
    </submittedName>
</protein>
<dbReference type="Proteomes" id="UP001370348">
    <property type="component" value="Chromosome"/>
</dbReference>
<keyword evidence="1" id="KW-0732">Signal</keyword>
<name>A0ABZ2LXD6_9BACT</name>
<sequence>MNTKVAAGVFLIVAGAACASNDQIVVEPVAVGMTNQLAPGYDDGDTRIYQVGVPVRLPIKPGGEQGGASPPFPRAPSIVARDVRTEIRFTISNLDAEKHSIELLIDPWNEFVRYKPGIQVVNEEEAVPDFSGFDKFFIVPGKSRVFGIITPDDCTELAIDLATAQAIIAQPPAGANVNGMVNRLFNLQNRSSVFDPLISPHIPAVIPAMTGFDLGLRSYEAANVAVEVIVDVSNVEGDHIVRSGDTASYIAMPPAELTPPKAN</sequence>
<organism evidence="2 3">
    <name type="scientific">Pendulispora albinea</name>
    <dbReference type="NCBI Taxonomy" id="2741071"/>
    <lineage>
        <taxon>Bacteria</taxon>
        <taxon>Pseudomonadati</taxon>
        <taxon>Myxococcota</taxon>
        <taxon>Myxococcia</taxon>
        <taxon>Myxococcales</taxon>
        <taxon>Sorangiineae</taxon>
        <taxon>Pendulisporaceae</taxon>
        <taxon>Pendulispora</taxon>
    </lineage>
</organism>
<gene>
    <name evidence="2" type="ORF">LZC94_48230</name>
</gene>
<dbReference type="PROSITE" id="PS51257">
    <property type="entry name" value="PROKAR_LIPOPROTEIN"/>
    <property type="match status" value="1"/>
</dbReference>